<name>A0A2M9CL95_9MICO</name>
<protein>
    <submittedName>
        <fullName evidence="2">Uncharacterized protein</fullName>
    </submittedName>
</protein>
<evidence type="ECO:0000256" key="1">
    <source>
        <dbReference type="SAM" id="MobiDB-lite"/>
    </source>
</evidence>
<gene>
    <name evidence="2" type="ORF">CLV46_2239</name>
</gene>
<dbReference type="AlphaFoldDB" id="A0A2M9CL95"/>
<dbReference type="Proteomes" id="UP000228758">
    <property type="component" value="Unassembled WGS sequence"/>
</dbReference>
<feature type="region of interest" description="Disordered" evidence="1">
    <location>
        <begin position="1"/>
        <end position="20"/>
    </location>
</feature>
<dbReference type="RefSeq" id="WP_100364829.1">
    <property type="nucleotide sequence ID" value="NZ_PGFF01000001.1"/>
</dbReference>
<feature type="compositionally biased region" description="Low complexity" evidence="1">
    <location>
        <begin position="48"/>
        <end position="62"/>
    </location>
</feature>
<sequence length="185" mass="19377">MDLADHLPLSHRRAVDETGVSSDWSTSAAEVLRGFAALLDPTADDASTEPTTSTDSTGSPDAQALVRAVLERLGRTTDAHAVIDATTLRSAADELEASSGRVRVETLGECLADLVLAGRAADLPVRIDPVAAGAAVLARALSGPSRIRGLVRGRTLVATDGDWRLGSGPVLERTCAEFLVLFYRS</sequence>
<comment type="caution">
    <text evidence="2">The sequence shown here is derived from an EMBL/GenBank/DDBJ whole genome shotgun (WGS) entry which is preliminary data.</text>
</comment>
<dbReference type="EMBL" id="PGFF01000001">
    <property type="protein sequence ID" value="PJJ72665.1"/>
    <property type="molecule type" value="Genomic_DNA"/>
</dbReference>
<reference evidence="2 3" key="1">
    <citation type="submission" date="2017-11" db="EMBL/GenBank/DDBJ databases">
        <title>Genomic Encyclopedia of Archaeal and Bacterial Type Strains, Phase II (KMG-II): From Individual Species to Whole Genera.</title>
        <authorList>
            <person name="Goeker M."/>
        </authorList>
    </citation>
    <scope>NUCLEOTIDE SEQUENCE [LARGE SCALE GENOMIC DNA]</scope>
    <source>
        <strain evidence="2 3">DSM 27393</strain>
    </source>
</reference>
<accession>A0A2M9CL95</accession>
<evidence type="ECO:0000313" key="3">
    <source>
        <dbReference type="Proteomes" id="UP000228758"/>
    </source>
</evidence>
<dbReference type="OrthoDB" id="5178565at2"/>
<evidence type="ECO:0000313" key="2">
    <source>
        <dbReference type="EMBL" id="PJJ72665.1"/>
    </source>
</evidence>
<organism evidence="2 3">
    <name type="scientific">Diaminobutyricimonas aerilata</name>
    <dbReference type="NCBI Taxonomy" id="1162967"/>
    <lineage>
        <taxon>Bacteria</taxon>
        <taxon>Bacillati</taxon>
        <taxon>Actinomycetota</taxon>
        <taxon>Actinomycetes</taxon>
        <taxon>Micrococcales</taxon>
        <taxon>Microbacteriaceae</taxon>
        <taxon>Diaminobutyricimonas</taxon>
    </lineage>
</organism>
<keyword evidence="3" id="KW-1185">Reference proteome</keyword>
<proteinExistence type="predicted"/>
<feature type="region of interest" description="Disordered" evidence="1">
    <location>
        <begin position="42"/>
        <end position="62"/>
    </location>
</feature>